<organism evidence="6 7">
    <name type="scientific">Shewanella maritima</name>
    <dbReference type="NCBI Taxonomy" id="2520507"/>
    <lineage>
        <taxon>Bacteria</taxon>
        <taxon>Pseudomonadati</taxon>
        <taxon>Pseudomonadota</taxon>
        <taxon>Gammaproteobacteria</taxon>
        <taxon>Alteromonadales</taxon>
        <taxon>Shewanellaceae</taxon>
        <taxon>Shewanella</taxon>
    </lineage>
</organism>
<dbReference type="CDD" id="cd01536">
    <property type="entry name" value="PBP1_ABC_sugar_binding-like"/>
    <property type="match status" value="1"/>
</dbReference>
<evidence type="ECO:0000259" key="5">
    <source>
        <dbReference type="Pfam" id="PF13407"/>
    </source>
</evidence>
<comment type="subcellular location">
    <subcellularLocation>
        <location evidence="1">Cell envelope</location>
    </subcellularLocation>
</comment>
<sequence length="459" mass="51007">MLMCNSEIKVWLFGFAAIVATGFAQAQEQVRMPETQQSNQAEINWQKVVSLQGNELIQYVDSLKLSGQASLNFWKQLPLSHANHQVAHFYNSQAFPIYMRRYPRPQKDAIEFTPNMGTKIISPIDGNTLMLPFTDYYPIDSGIYGDAKKTYKIGFSTHGLEHPWLMNSAASAQWQANELTNVELSIADAQFDNQVQAKHIDTWIEQQYDGILIWPMQEAPTGPPVDRAYKANIPVVSIDRLVGSARVSKQITGNFAANGAQQAMYLVDRLYKELGTVKANVVLVRKPLGSTADAMRTGHFLKVLSYFPEINIIESVHNNSDREDSLQQVAKALVSHSIIDVVFCTGAEQAMGAVKAIDDANRWNSRAGGNKVIVLSNDELHSSLDAIKEGKIAMAAPYTPFLASLGLRVLLKHIETGTGHKNITTPDLPMITKQRMNIFGVDTLSAEDWLPYSYGSTNE</sequence>
<reference evidence="6 7" key="1">
    <citation type="submission" date="2019-02" db="EMBL/GenBank/DDBJ databases">
        <title>Shewanella sp. D4-2 isolated from Dokdo Island.</title>
        <authorList>
            <person name="Baek K."/>
        </authorList>
    </citation>
    <scope>NUCLEOTIDE SEQUENCE [LARGE SCALE GENOMIC DNA]</scope>
    <source>
        <strain evidence="6 7">D4-2</strain>
    </source>
</reference>
<proteinExistence type="inferred from homology"/>
<dbReference type="Gene3D" id="3.40.50.2300">
    <property type="match status" value="2"/>
</dbReference>
<gene>
    <name evidence="6" type="ORF">EXU30_01245</name>
</gene>
<comment type="similarity">
    <text evidence="2">Belongs to the bacterial solute-binding protein 2 family.</text>
</comment>
<evidence type="ECO:0000256" key="3">
    <source>
        <dbReference type="ARBA" id="ARBA00022729"/>
    </source>
</evidence>
<keyword evidence="7" id="KW-1185">Reference proteome</keyword>
<dbReference type="PANTHER" id="PTHR46847">
    <property type="entry name" value="D-ALLOSE-BINDING PERIPLASMIC PROTEIN-RELATED"/>
    <property type="match status" value="1"/>
</dbReference>
<name>A0A411PD75_9GAMM</name>
<keyword evidence="3 4" id="KW-0732">Signal</keyword>
<dbReference type="OrthoDB" id="4827464at2"/>
<dbReference type="AlphaFoldDB" id="A0A411PD75"/>
<dbReference type="GO" id="GO:0030313">
    <property type="term" value="C:cell envelope"/>
    <property type="evidence" value="ECO:0007669"/>
    <property type="project" value="UniProtKB-SubCell"/>
</dbReference>
<dbReference type="InterPro" id="IPR025997">
    <property type="entry name" value="SBP_2_dom"/>
</dbReference>
<dbReference type="Proteomes" id="UP000291106">
    <property type="component" value="Chromosome"/>
</dbReference>
<evidence type="ECO:0000313" key="6">
    <source>
        <dbReference type="EMBL" id="QBF81471.1"/>
    </source>
</evidence>
<feature type="signal peptide" evidence="4">
    <location>
        <begin position="1"/>
        <end position="26"/>
    </location>
</feature>
<dbReference type="InterPro" id="IPR028082">
    <property type="entry name" value="Peripla_BP_I"/>
</dbReference>
<dbReference type="EMBL" id="CP036200">
    <property type="protein sequence ID" value="QBF81471.1"/>
    <property type="molecule type" value="Genomic_DNA"/>
</dbReference>
<evidence type="ECO:0000313" key="7">
    <source>
        <dbReference type="Proteomes" id="UP000291106"/>
    </source>
</evidence>
<dbReference type="SUPFAM" id="SSF53822">
    <property type="entry name" value="Periplasmic binding protein-like I"/>
    <property type="match status" value="1"/>
</dbReference>
<protein>
    <submittedName>
        <fullName evidence="6">Sugar ABC transporter substrate-binding protein</fullName>
    </submittedName>
</protein>
<dbReference type="GO" id="GO:0030246">
    <property type="term" value="F:carbohydrate binding"/>
    <property type="evidence" value="ECO:0007669"/>
    <property type="project" value="UniProtKB-ARBA"/>
</dbReference>
<dbReference type="GO" id="GO:0055085">
    <property type="term" value="P:transmembrane transport"/>
    <property type="evidence" value="ECO:0007669"/>
    <property type="project" value="UniProtKB-ARBA"/>
</dbReference>
<evidence type="ECO:0000256" key="2">
    <source>
        <dbReference type="ARBA" id="ARBA00007639"/>
    </source>
</evidence>
<accession>A0A411PD75</accession>
<dbReference type="Pfam" id="PF13407">
    <property type="entry name" value="Peripla_BP_4"/>
    <property type="match status" value="1"/>
</dbReference>
<dbReference type="PANTHER" id="PTHR46847:SF1">
    <property type="entry name" value="D-ALLOSE-BINDING PERIPLASMIC PROTEIN-RELATED"/>
    <property type="match status" value="1"/>
</dbReference>
<evidence type="ECO:0000256" key="4">
    <source>
        <dbReference type="SAM" id="SignalP"/>
    </source>
</evidence>
<dbReference type="KEGG" id="smai:EXU30_01245"/>
<feature type="chain" id="PRO_5019220977" evidence="4">
    <location>
        <begin position="27"/>
        <end position="459"/>
    </location>
</feature>
<feature type="domain" description="Periplasmic binding protein" evidence="5">
    <location>
        <begin position="153"/>
        <end position="414"/>
    </location>
</feature>
<evidence type="ECO:0000256" key="1">
    <source>
        <dbReference type="ARBA" id="ARBA00004196"/>
    </source>
</evidence>